<keyword evidence="1" id="KW-0732">Signal</keyword>
<dbReference type="RefSeq" id="WP_107931755.1">
    <property type="nucleotide sequence ID" value="NZ_PZZN01000002.1"/>
</dbReference>
<sequence length="292" mass="29827">MKFRHAAMVVAILALPVTAQAQSTPGDKAEAAADTAPPATLTVSGSATIASDYRFRGVSQSDREMAVQGGITVSHASGLYAGVWGSNLAGWGTFGGANMELDLIGGYKAKLADNATLDAGLTWYMYPGGADNTDFAEPYAKLTGTAGPATLTAGVAYAPKQQAIGKWYATGADAVAGVYTSPGDKDDNLYLWGDGALAIAGTPITAKAHVGHSWGQDGLGPNATAVAPTGEYWDWSLGADATWHSLTFNVSYIDTDISGAEATYLRPSFSKGQDGSGNIAGGTIVASLTAAF</sequence>
<dbReference type="NCBIfam" id="TIGR02001">
    <property type="entry name" value="gcw_chp"/>
    <property type="match status" value="1"/>
</dbReference>
<gene>
    <name evidence="2" type="ORF">C8J24_1738</name>
</gene>
<evidence type="ECO:0000313" key="2">
    <source>
        <dbReference type="EMBL" id="PTM45514.1"/>
    </source>
</evidence>
<feature type="signal peptide" evidence="1">
    <location>
        <begin position="1"/>
        <end position="21"/>
    </location>
</feature>
<keyword evidence="3" id="KW-1185">Reference proteome</keyword>
<dbReference type="EMBL" id="PZZN01000002">
    <property type="protein sequence ID" value="PTM45514.1"/>
    <property type="molecule type" value="Genomic_DNA"/>
</dbReference>
<dbReference type="Pfam" id="PF09694">
    <property type="entry name" value="Gcw_chp"/>
    <property type="match status" value="1"/>
</dbReference>
<proteinExistence type="predicted"/>
<dbReference type="AlphaFoldDB" id="A0A2T4YPS4"/>
<comment type="caution">
    <text evidence="2">The sequence shown here is derived from an EMBL/GenBank/DDBJ whole genome shotgun (WGS) entry which is preliminary data.</text>
</comment>
<reference evidence="2 3" key="1">
    <citation type="submission" date="2018-04" db="EMBL/GenBank/DDBJ databases">
        <title>Genomic Encyclopedia of Type Strains, Phase III (KMG-III): the genomes of soil and plant-associated and newly described type strains.</title>
        <authorList>
            <person name="Whitman W."/>
        </authorList>
    </citation>
    <scope>NUCLEOTIDE SEQUENCE [LARGE SCALE GENOMIC DNA]</scope>
    <source>
        <strain evidence="2 3">NW12</strain>
    </source>
</reference>
<protein>
    <submittedName>
        <fullName evidence="2">Uncharacterized protein (TIGR02001 family)</fullName>
    </submittedName>
</protein>
<evidence type="ECO:0000256" key="1">
    <source>
        <dbReference type="SAM" id="SignalP"/>
    </source>
</evidence>
<dbReference type="InterPro" id="IPR010239">
    <property type="entry name" value="CHP02001"/>
</dbReference>
<accession>A0A2T4YPS4</accession>
<name>A0A2T4YPS4_9SPHN</name>
<organism evidence="2 3">
    <name type="scientific">Sphingomonas aerolata</name>
    <dbReference type="NCBI Taxonomy" id="185951"/>
    <lineage>
        <taxon>Bacteria</taxon>
        <taxon>Pseudomonadati</taxon>
        <taxon>Pseudomonadota</taxon>
        <taxon>Alphaproteobacteria</taxon>
        <taxon>Sphingomonadales</taxon>
        <taxon>Sphingomonadaceae</taxon>
        <taxon>Sphingomonas</taxon>
    </lineage>
</organism>
<feature type="chain" id="PRO_5015414930" evidence="1">
    <location>
        <begin position="22"/>
        <end position="292"/>
    </location>
</feature>
<dbReference type="Proteomes" id="UP000240996">
    <property type="component" value="Unassembled WGS sequence"/>
</dbReference>
<evidence type="ECO:0000313" key="3">
    <source>
        <dbReference type="Proteomes" id="UP000240996"/>
    </source>
</evidence>